<evidence type="ECO:0000313" key="1">
    <source>
        <dbReference type="EMBL" id="KAL3962926.1"/>
    </source>
</evidence>
<keyword evidence="2" id="KW-1185">Reference proteome</keyword>
<name>A0ACC4E2Q7_PURLI</name>
<evidence type="ECO:0000313" key="2">
    <source>
        <dbReference type="Proteomes" id="UP001638806"/>
    </source>
</evidence>
<dbReference type="EMBL" id="JBGNUJ010000003">
    <property type="protein sequence ID" value="KAL3962926.1"/>
    <property type="molecule type" value="Genomic_DNA"/>
</dbReference>
<proteinExistence type="predicted"/>
<reference evidence="1" key="1">
    <citation type="submission" date="2024-12" db="EMBL/GenBank/DDBJ databases">
        <title>Comparative genomics and development of molecular markers within Purpureocillium lilacinum and among Purpureocillium species.</title>
        <authorList>
            <person name="Yeh Z.-Y."/>
            <person name="Ni N.-T."/>
            <person name="Lo P.-H."/>
            <person name="Mushyakhwo K."/>
            <person name="Lin C.-F."/>
            <person name="Nai Y.-S."/>
        </authorList>
    </citation>
    <scope>NUCLEOTIDE SEQUENCE</scope>
    <source>
        <strain evidence="1">NCHU-NPUST-175</strain>
    </source>
</reference>
<protein>
    <submittedName>
        <fullName evidence="1">Uncharacterized protein</fullName>
    </submittedName>
</protein>
<sequence>MVVITLSTLGMLGYRLTPPQHGGLCPVAPIRREWRSLTDDEKTEFTEAVKYWDWSLDWTDLTQSSIWDEDTGFGGDGIIGPGTDNSIALRPIWYNQSYVPHCISRGFRNNQTVGHLRSADFSPEWMGRVKRSPTYVKFIRHVELHLHNTIHKSISGDFEVLTAPNVHLDG</sequence>
<accession>A0ACC4E2Q7</accession>
<organism evidence="1 2">
    <name type="scientific">Purpureocillium lilacinum</name>
    <name type="common">Paecilomyces lilacinus</name>
    <dbReference type="NCBI Taxonomy" id="33203"/>
    <lineage>
        <taxon>Eukaryota</taxon>
        <taxon>Fungi</taxon>
        <taxon>Dikarya</taxon>
        <taxon>Ascomycota</taxon>
        <taxon>Pezizomycotina</taxon>
        <taxon>Sordariomycetes</taxon>
        <taxon>Hypocreomycetidae</taxon>
        <taxon>Hypocreales</taxon>
        <taxon>Ophiocordycipitaceae</taxon>
        <taxon>Purpureocillium</taxon>
    </lineage>
</organism>
<comment type="caution">
    <text evidence="1">The sequence shown here is derived from an EMBL/GenBank/DDBJ whole genome shotgun (WGS) entry which is preliminary data.</text>
</comment>
<gene>
    <name evidence="1" type="ORF">ACCO45_004449</name>
</gene>
<dbReference type="Proteomes" id="UP001638806">
    <property type="component" value="Unassembled WGS sequence"/>
</dbReference>